<dbReference type="Proteomes" id="UP000310334">
    <property type="component" value="Unassembled WGS sequence"/>
</dbReference>
<dbReference type="InterPro" id="IPR001387">
    <property type="entry name" value="Cro/C1-type_HTH"/>
</dbReference>
<evidence type="ECO:0000313" key="1">
    <source>
        <dbReference type="EMBL" id="THF74791.1"/>
    </source>
</evidence>
<dbReference type="EMBL" id="SSNT01000033">
    <property type="protein sequence ID" value="THF74791.1"/>
    <property type="molecule type" value="Genomic_DNA"/>
</dbReference>
<protein>
    <submittedName>
        <fullName evidence="1">Helix-turn-helix domain-containing protein</fullName>
    </submittedName>
</protein>
<evidence type="ECO:0000313" key="2">
    <source>
        <dbReference type="Proteomes" id="UP000310334"/>
    </source>
</evidence>
<dbReference type="SUPFAM" id="SSF47413">
    <property type="entry name" value="lambda repressor-like DNA-binding domains"/>
    <property type="match status" value="1"/>
</dbReference>
<gene>
    <name evidence="1" type="ORF">E6W99_24830</name>
</gene>
<dbReference type="GO" id="GO:0003677">
    <property type="term" value="F:DNA binding"/>
    <property type="evidence" value="ECO:0007669"/>
    <property type="project" value="InterPro"/>
</dbReference>
<dbReference type="Gene3D" id="1.10.260.40">
    <property type="entry name" value="lambda repressor-like DNA-binding domains"/>
    <property type="match status" value="1"/>
</dbReference>
<dbReference type="CDD" id="cd00093">
    <property type="entry name" value="HTH_XRE"/>
    <property type="match status" value="1"/>
</dbReference>
<organism evidence="1 2">
    <name type="scientific">Metabacillus sediminilitoris</name>
    <dbReference type="NCBI Taxonomy" id="2567941"/>
    <lineage>
        <taxon>Bacteria</taxon>
        <taxon>Bacillati</taxon>
        <taxon>Bacillota</taxon>
        <taxon>Bacilli</taxon>
        <taxon>Bacillales</taxon>
        <taxon>Bacillaceae</taxon>
        <taxon>Metabacillus</taxon>
    </lineage>
</organism>
<sequence length="74" mass="8426">MWGLGKKRSKVGQFIDKRGFTQEDLIRAAKISRSTASRICSDPDYSPTATTIKKVMIAIRQLDQNARVDDFFDM</sequence>
<keyword evidence="2" id="KW-1185">Reference proteome</keyword>
<proteinExistence type="predicted"/>
<dbReference type="InterPro" id="IPR010982">
    <property type="entry name" value="Lambda_DNA-bd_dom_sf"/>
</dbReference>
<reference evidence="1 2" key="1">
    <citation type="submission" date="2019-04" db="EMBL/GenBank/DDBJ databases">
        <title>Bacillus sediminilitoris sp. nov., isolated from a tidal flat sediment on the East China Sea.</title>
        <authorList>
            <person name="Wei Y."/>
            <person name="Mao H."/>
            <person name="Fang J."/>
        </authorList>
    </citation>
    <scope>NUCLEOTIDE SEQUENCE [LARGE SCALE GENOMIC DNA]</scope>
    <source>
        <strain evidence="1 2">DSL-17</strain>
    </source>
</reference>
<name>A0A4V3WE46_9BACI</name>
<dbReference type="Pfam" id="PF01381">
    <property type="entry name" value="HTH_3"/>
    <property type="match status" value="1"/>
</dbReference>
<accession>A0A4V3WE46</accession>
<comment type="caution">
    <text evidence="1">The sequence shown here is derived from an EMBL/GenBank/DDBJ whole genome shotgun (WGS) entry which is preliminary data.</text>
</comment>
<dbReference type="AlphaFoldDB" id="A0A4V3WE46"/>
<dbReference type="OrthoDB" id="7568952at2"/>